<keyword evidence="1" id="KW-0175">Coiled coil</keyword>
<gene>
    <name evidence="2" type="ORF">SAMN05445060_1525</name>
</gene>
<sequence length="300" mass="31691">MSDVDARLRVIARDLYAGDPAEFVDVRTARVAQARAAGDRELGTALGRLRRPTQVARLVNLLARERPDDVAALLDLGIELTEAQRRLSGDRMRELARRRSAVVGALARAAVALGTDHGITASDGAVREISQTLHAALADPATAALVRDARLSSAVHYDGLGPAGLTLAGAGPATDGPGEDRARTAADERTGLAEEYAAAQRRLDGATSAMTDAEAAARDTEVAAGELTSERDRRRADVERLRDELQVSEDELRGVEQRLQFATASARAAAAELAAAHDDLEAARSAVRALRSRPDGAPES</sequence>
<evidence type="ECO:0000313" key="2">
    <source>
        <dbReference type="EMBL" id="SIR89919.1"/>
    </source>
</evidence>
<dbReference type="Proteomes" id="UP000186218">
    <property type="component" value="Unassembled WGS sequence"/>
</dbReference>
<dbReference type="EMBL" id="FTNT01000003">
    <property type="protein sequence ID" value="SIR89919.1"/>
    <property type="molecule type" value="Genomic_DNA"/>
</dbReference>
<accession>A0A1N7EPF8</accession>
<dbReference type="AlphaFoldDB" id="A0A1N7EPF8"/>
<dbReference type="RefSeq" id="WP_076478024.1">
    <property type="nucleotide sequence ID" value="NZ_FTNT01000003.1"/>
</dbReference>
<feature type="coiled-coil region" evidence="1">
    <location>
        <begin position="196"/>
        <end position="293"/>
    </location>
</feature>
<proteinExistence type="predicted"/>
<name>A0A1N7EPF8_9NOCA</name>
<keyword evidence="3" id="KW-1185">Reference proteome</keyword>
<evidence type="ECO:0000313" key="3">
    <source>
        <dbReference type="Proteomes" id="UP000186218"/>
    </source>
</evidence>
<organism evidence="2 3">
    <name type="scientific">Williamsia sterculiae</name>
    <dbReference type="NCBI Taxonomy" id="1344003"/>
    <lineage>
        <taxon>Bacteria</taxon>
        <taxon>Bacillati</taxon>
        <taxon>Actinomycetota</taxon>
        <taxon>Actinomycetes</taxon>
        <taxon>Mycobacteriales</taxon>
        <taxon>Nocardiaceae</taxon>
        <taxon>Williamsia</taxon>
    </lineage>
</organism>
<dbReference type="SUPFAM" id="SSF57997">
    <property type="entry name" value="Tropomyosin"/>
    <property type="match status" value="1"/>
</dbReference>
<evidence type="ECO:0000256" key="1">
    <source>
        <dbReference type="SAM" id="Coils"/>
    </source>
</evidence>
<protein>
    <submittedName>
        <fullName evidence="2">Uncharacterized protein</fullName>
    </submittedName>
</protein>
<reference evidence="2 3" key="1">
    <citation type="submission" date="2017-01" db="EMBL/GenBank/DDBJ databases">
        <authorList>
            <person name="Mah S.A."/>
            <person name="Swanson W.J."/>
            <person name="Moy G.W."/>
            <person name="Vacquier V.D."/>
        </authorList>
    </citation>
    <scope>NUCLEOTIDE SEQUENCE [LARGE SCALE GENOMIC DNA]</scope>
    <source>
        <strain evidence="2 3">CPCC 203464</strain>
    </source>
</reference>
<dbReference type="STRING" id="1344003.SAMN05445060_1525"/>
<dbReference type="OrthoDB" id="3541690at2"/>